<sequence>MGGIGMGKTAVKRFHCRLPAKPVAYASASSALGKQRRPAPRRGQVKAAIAASWLNALTSIVYGARSVALSRSHSRWSFRSS</sequence>
<gene>
    <name evidence="1" type="ORF">CSSPJE1EN1_LOCUS231</name>
</gene>
<protein>
    <submittedName>
        <fullName evidence="1">Uncharacterized protein</fullName>
    </submittedName>
</protein>
<accession>A0ABP0VK02</accession>
<reference evidence="1 2" key="1">
    <citation type="submission" date="2024-02" db="EMBL/GenBank/DDBJ databases">
        <authorList>
            <consortium name="ELIXIR-Norway"/>
            <consortium name="Elixir Norway"/>
        </authorList>
    </citation>
    <scope>NUCLEOTIDE SEQUENCE [LARGE SCALE GENOMIC DNA]</scope>
</reference>
<keyword evidence="2" id="KW-1185">Reference proteome</keyword>
<organism evidence="1 2">
    <name type="scientific">Sphagnum jensenii</name>
    <dbReference type="NCBI Taxonomy" id="128206"/>
    <lineage>
        <taxon>Eukaryota</taxon>
        <taxon>Viridiplantae</taxon>
        <taxon>Streptophyta</taxon>
        <taxon>Embryophyta</taxon>
        <taxon>Bryophyta</taxon>
        <taxon>Sphagnophytina</taxon>
        <taxon>Sphagnopsida</taxon>
        <taxon>Sphagnales</taxon>
        <taxon>Sphagnaceae</taxon>
        <taxon>Sphagnum</taxon>
    </lineage>
</organism>
<dbReference type="Proteomes" id="UP001497444">
    <property type="component" value="Chromosome 1"/>
</dbReference>
<proteinExistence type="predicted"/>
<evidence type="ECO:0000313" key="2">
    <source>
        <dbReference type="Proteomes" id="UP001497444"/>
    </source>
</evidence>
<dbReference type="EMBL" id="OZ020096">
    <property type="protein sequence ID" value="CAK9254753.1"/>
    <property type="molecule type" value="Genomic_DNA"/>
</dbReference>
<evidence type="ECO:0000313" key="1">
    <source>
        <dbReference type="EMBL" id="CAK9254753.1"/>
    </source>
</evidence>
<name>A0ABP0VK02_9BRYO</name>